<dbReference type="Proteomes" id="UP001185899">
    <property type="component" value="Unassembled WGS sequence"/>
</dbReference>
<accession>A0ABU4AX36</accession>
<evidence type="ECO:0000256" key="3">
    <source>
        <dbReference type="ARBA" id="ARBA00022630"/>
    </source>
</evidence>
<dbReference type="RefSeq" id="WP_317548202.1">
    <property type="nucleotide sequence ID" value="NZ_JAWLKE010000003.1"/>
</dbReference>
<keyword evidence="3" id="KW-0285">Flavoprotein</keyword>
<protein>
    <submittedName>
        <fullName evidence="8">Glycerol-3-phosphate dehydrogenase/oxidase</fullName>
        <ecNumber evidence="8">1.-.-.-</ecNumber>
    </submittedName>
</protein>
<comment type="cofactor">
    <cofactor evidence="1">
        <name>FAD</name>
        <dbReference type="ChEBI" id="CHEBI:57692"/>
    </cofactor>
</comment>
<dbReference type="PANTHER" id="PTHR11985:SF15">
    <property type="entry name" value="GLYCEROL-3-PHOSPHATE DEHYDROGENASE, MITOCHONDRIAL"/>
    <property type="match status" value="1"/>
</dbReference>
<reference evidence="8 9" key="1">
    <citation type="submission" date="2023-10" db="EMBL/GenBank/DDBJ databases">
        <title>Development of a sustainable strategy for remediation of hydrocarbon-contaminated territories based on the waste exchange concept.</title>
        <authorList>
            <person name="Krivoruchko A."/>
        </authorList>
    </citation>
    <scope>NUCLEOTIDE SEQUENCE [LARGE SCALE GENOMIC DNA]</scope>
    <source>
        <strain evidence="8 9">IEGM 1322</strain>
    </source>
</reference>
<evidence type="ECO:0000259" key="6">
    <source>
        <dbReference type="Pfam" id="PF01266"/>
    </source>
</evidence>
<dbReference type="InterPro" id="IPR031656">
    <property type="entry name" value="DAO_C"/>
</dbReference>
<keyword evidence="9" id="KW-1185">Reference proteome</keyword>
<dbReference type="EMBL" id="JAWLKE010000003">
    <property type="protein sequence ID" value="MDV6230808.1"/>
    <property type="molecule type" value="Genomic_DNA"/>
</dbReference>
<dbReference type="PRINTS" id="PR01001">
    <property type="entry name" value="FADG3PDH"/>
</dbReference>
<name>A0ABU4AX36_9NOCA</name>
<feature type="domain" description="Alpha-glycerophosphate oxidase C-terminal" evidence="7">
    <location>
        <begin position="402"/>
        <end position="521"/>
    </location>
</feature>
<dbReference type="PANTHER" id="PTHR11985">
    <property type="entry name" value="GLYCEROL-3-PHOSPHATE DEHYDROGENASE"/>
    <property type="match status" value="1"/>
</dbReference>
<dbReference type="Pfam" id="PF16901">
    <property type="entry name" value="DAO_C"/>
    <property type="match status" value="1"/>
</dbReference>
<comment type="similarity">
    <text evidence="2">Belongs to the FAD-dependent glycerol-3-phosphate dehydrogenase family.</text>
</comment>
<dbReference type="EC" id="1.-.-.-" evidence="8"/>
<evidence type="ECO:0000256" key="2">
    <source>
        <dbReference type="ARBA" id="ARBA00007330"/>
    </source>
</evidence>
<evidence type="ECO:0000256" key="5">
    <source>
        <dbReference type="ARBA" id="ARBA00023002"/>
    </source>
</evidence>
<proteinExistence type="inferred from homology"/>
<keyword evidence="4" id="KW-0274">FAD</keyword>
<organism evidence="8 9">
    <name type="scientific">Rhodococcus cercidiphylli</name>
    <dbReference type="NCBI Taxonomy" id="489916"/>
    <lineage>
        <taxon>Bacteria</taxon>
        <taxon>Bacillati</taxon>
        <taxon>Actinomycetota</taxon>
        <taxon>Actinomycetes</taxon>
        <taxon>Mycobacteriales</taxon>
        <taxon>Nocardiaceae</taxon>
        <taxon>Rhodococcus</taxon>
    </lineage>
</organism>
<dbReference type="Gene3D" id="3.50.50.60">
    <property type="entry name" value="FAD/NAD(P)-binding domain"/>
    <property type="match status" value="1"/>
</dbReference>
<dbReference type="GO" id="GO:0016491">
    <property type="term" value="F:oxidoreductase activity"/>
    <property type="evidence" value="ECO:0007669"/>
    <property type="project" value="UniProtKB-KW"/>
</dbReference>
<dbReference type="Gene3D" id="3.30.9.10">
    <property type="entry name" value="D-Amino Acid Oxidase, subunit A, domain 2"/>
    <property type="match status" value="1"/>
</dbReference>
<comment type="caution">
    <text evidence="8">The sequence shown here is derived from an EMBL/GenBank/DDBJ whole genome shotgun (WGS) entry which is preliminary data.</text>
</comment>
<keyword evidence="5 8" id="KW-0560">Oxidoreductase</keyword>
<dbReference type="Gene3D" id="1.10.8.870">
    <property type="entry name" value="Alpha-glycerophosphate oxidase, cap domain"/>
    <property type="match status" value="1"/>
</dbReference>
<dbReference type="InterPro" id="IPR038299">
    <property type="entry name" value="DAO_C_sf"/>
</dbReference>
<evidence type="ECO:0000256" key="4">
    <source>
        <dbReference type="ARBA" id="ARBA00022827"/>
    </source>
</evidence>
<evidence type="ECO:0000256" key="1">
    <source>
        <dbReference type="ARBA" id="ARBA00001974"/>
    </source>
</evidence>
<evidence type="ECO:0000313" key="9">
    <source>
        <dbReference type="Proteomes" id="UP001185899"/>
    </source>
</evidence>
<sequence length="560" mass="60610">MSNTTRLDLDEVAAHEYDLVVIGAGINGAAIAREAALQGTRTLLIDKGDFGGGTSSWSSRLMHGGLRYLEFMEFALVHESLRDREALFDIASHLVKPLPFVVPLYGHNHKPGWMMRVGMAMYDALSWNKSVPRHRRLNKKAMAVELGGLDTSSLAGGLHYYDGQVEFAERLVVENVLDAARHGATVRNHTQAIALTTRGSTVTGVELLDVTTGRSAVVRATVVVNAAGPWVDDVLVGSAPSMPRLIGGTKGTHAVVGPFPGAPTCAVYYEARSDNRAVLVIPWRGHFLIGTTDDRFDGDLDTVAATQDEIDYILAETNELIPGAGLTRESVVMTYAGVRPLPFQADGDTRAISRSHDIVDHDELEGLISVVGGKLTPHLSLAEETLTMVYRKMKRPKPTFCARTTPLPGAGPDPARGLRAAADDLGLSEHLVDRLVAVYGSRVDELLELTRTEPELAEVVGHGRGAFLAAEVMLAIREEYAVTLADILHRRIMIGIEPGAQDGAAEAVGRILEQHAGWSSDHVARDLRENQEYVKRLTSCTRHTVAPELENVASYSTTSS</sequence>
<dbReference type="Pfam" id="PF01266">
    <property type="entry name" value="DAO"/>
    <property type="match status" value="1"/>
</dbReference>
<evidence type="ECO:0000259" key="7">
    <source>
        <dbReference type="Pfam" id="PF16901"/>
    </source>
</evidence>
<evidence type="ECO:0000313" key="8">
    <source>
        <dbReference type="EMBL" id="MDV6230808.1"/>
    </source>
</evidence>
<feature type="domain" description="FAD dependent oxidoreductase" evidence="6">
    <location>
        <begin position="18"/>
        <end position="356"/>
    </location>
</feature>
<dbReference type="InterPro" id="IPR006076">
    <property type="entry name" value="FAD-dep_OxRdtase"/>
</dbReference>
<dbReference type="InterPro" id="IPR000447">
    <property type="entry name" value="G3P_DH_FAD-dep"/>
</dbReference>
<dbReference type="InterPro" id="IPR036188">
    <property type="entry name" value="FAD/NAD-bd_sf"/>
</dbReference>
<gene>
    <name evidence="8" type="ORF">R3P95_09630</name>
</gene>
<dbReference type="SUPFAM" id="SSF51905">
    <property type="entry name" value="FAD/NAD(P)-binding domain"/>
    <property type="match status" value="1"/>
</dbReference>